<sequence>MGYQKISVPTDGGKITVNADLSLNVPNFPIIPFIEGDGIGADITPVMIKVVDAAVTAAYGNKRAISWMEVYCGEKATKVYGSDSWMPEETFEALREYVVSIKGPLTTPVGGGIRSLNVALRQELDLYVCIRPVRWFPGVPSPVQHPELTNMIIFRENSEDIYAGIEWKANTPDAIKVIKFLKEEMGVTKIRFTENCGIGIKPVSKEGTQRLVRKAIQYAIDNDESSVTLVHKGNIMKYTEGAFKEWGYELAAERFGGELIDGGPWMKLRNPKTGNDIIIKDVIADAFLQQILMRPSEYSVIATLNLNGDYISDALAAEVGGIGIAPGANLGGSIAVFEATHGTAPKYAGQDKVNPGSIILSAEMMLRHMGWGEAADLIIKGVENAIAAKTVTYDFERLMPDATLLRCSEFGDAIISHM</sequence>
<dbReference type="PANTHER" id="PTHR43504">
    <property type="entry name" value="ISOCITRATE DEHYDROGENASE [NADP]"/>
    <property type="match status" value="1"/>
</dbReference>
<keyword evidence="9 11" id="KW-0464">Manganese</keyword>
<evidence type="ECO:0000256" key="3">
    <source>
        <dbReference type="ARBA" id="ARBA00022435"/>
    </source>
</evidence>
<feature type="domain" description="Isopropylmalate dehydrogenase-like" evidence="12">
    <location>
        <begin position="30"/>
        <end position="414"/>
    </location>
</feature>
<evidence type="ECO:0000256" key="8">
    <source>
        <dbReference type="ARBA" id="ARBA00023002"/>
    </source>
</evidence>
<accession>A0ABW3HEN9</accession>
<organism evidence="13 14">
    <name type="scientific">Paraperlucidibaca wandonensis</name>
    <dbReference type="NCBI Taxonomy" id="1268273"/>
    <lineage>
        <taxon>Bacteria</taxon>
        <taxon>Pseudomonadati</taxon>
        <taxon>Pseudomonadota</taxon>
        <taxon>Gammaproteobacteria</taxon>
        <taxon>Moraxellales</taxon>
        <taxon>Moraxellaceae</taxon>
        <taxon>Paraperlucidibaca</taxon>
    </lineage>
</organism>
<evidence type="ECO:0000256" key="5">
    <source>
        <dbReference type="ARBA" id="ARBA00022723"/>
    </source>
</evidence>
<keyword evidence="8" id="KW-0560">Oxidoreductase</keyword>
<evidence type="ECO:0000256" key="2">
    <source>
        <dbReference type="ARBA" id="ARBA00011738"/>
    </source>
</evidence>
<dbReference type="Proteomes" id="UP001597044">
    <property type="component" value="Unassembled WGS sequence"/>
</dbReference>
<comment type="subunit">
    <text evidence="2">Homodimer.</text>
</comment>
<protein>
    <recommendedName>
        <fullName evidence="11">Isocitrate dehydrogenase [NADP]</fullName>
        <ecNumber evidence="11">1.1.1.42</ecNumber>
    </recommendedName>
</protein>
<dbReference type="RefSeq" id="WP_340674779.1">
    <property type="nucleotide sequence ID" value="NZ_JBHTIT010000001.1"/>
</dbReference>
<evidence type="ECO:0000313" key="14">
    <source>
        <dbReference type="Proteomes" id="UP001597044"/>
    </source>
</evidence>
<name>A0ABW3HEN9_9GAMM</name>
<dbReference type="NCBIfam" id="NF005425">
    <property type="entry name" value="PRK07006.1"/>
    <property type="match status" value="1"/>
</dbReference>
<gene>
    <name evidence="13" type="primary">icd</name>
    <name evidence="13" type="ORF">ACFQ0F_04570</name>
</gene>
<evidence type="ECO:0000256" key="7">
    <source>
        <dbReference type="ARBA" id="ARBA00022857"/>
    </source>
</evidence>
<evidence type="ECO:0000259" key="12">
    <source>
        <dbReference type="SMART" id="SM01329"/>
    </source>
</evidence>
<keyword evidence="14" id="KW-1185">Reference proteome</keyword>
<comment type="similarity">
    <text evidence="1">Belongs to the isocitrate and isopropylmalate dehydrogenases family.</text>
</comment>
<keyword evidence="5 11" id="KW-0479">Metal-binding</keyword>
<dbReference type="InterPro" id="IPR024084">
    <property type="entry name" value="IsoPropMal-DH-like_dom"/>
</dbReference>
<dbReference type="SMART" id="SM01329">
    <property type="entry name" value="Iso_dh"/>
    <property type="match status" value="1"/>
</dbReference>
<evidence type="ECO:0000256" key="6">
    <source>
        <dbReference type="ARBA" id="ARBA00022842"/>
    </source>
</evidence>
<dbReference type="SUPFAM" id="SSF53659">
    <property type="entry name" value="Isocitrate/Isopropylmalate dehydrogenase-like"/>
    <property type="match status" value="1"/>
</dbReference>
<dbReference type="InterPro" id="IPR004439">
    <property type="entry name" value="Isocitrate_DH_NADP_dimer_prok"/>
</dbReference>
<proteinExistence type="inferred from homology"/>
<reference evidence="14" key="1">
    <citation type="journal article" date="2019" name="Int. J. Syst. Evol. Microbiol.">
        <title>The Global Catalogue of Microorganisms (GCM) 10K type strain sequencing project: providing services to taxonomists for standard genome sequencing and annotation.</title>
        <authorList>
            <consortium name="The Broad Institute Genomics Platform"/>
            <consortium name="The Broad Institute Genome Sequencing Center for Infectious Disease"/>
            <person name="Wu L."/>
            <person name="Ma J."/>
        </authorList>
    </citation>
    <scope>NUCLEOTIDE SEQUENCE [LARGE SCALE GENOMIC DNA]</scope>
    <source>
        <strain evidence="14">CCUG 63419</strain>
    </source>
</reference>
<comment type="caution">
    <text evidence="13">The sequence shown here is derived from an EMBL/GenBank/DDBJ whole genome shotgun (WGS) entry which is preliminary data.</text>
</comment>
<dbReference type="InterPro" id="IPR019818">
    <property type="entry name" value="IsoCit/isopropylmalate_DH_CS"/>
</dbReference>
<dbReference type="PANTHER" id="PTHR43504:SF1">
    <property type="entry name" value="ISOCITRATE DEHYDROGENASE [NADP]"/>
    <property type="match status" value="1"/>
</dbReference>
<dbReference type="EMBL" id="JBHTIT010000001">
    <property type="protein sequence ID" value="MFD0949669.1"/>
    <property type="molecule type" value="Genomic_DNA"/>
</dbReference>
<keyword evidence="7 11" id="KW-0521">NADP</keyword>
<evidence type="ECO:0000256" key="11">
    <source>
        <dbReference type="RuleBase" id="RU004446"/>
    </source>
</evidence>
<keyword evidence="6" id="KW-0460">Magnesium</keyword>
<dbReference type="NCBIfam" id="TIGR00183">
    <property type="entry name" value="prok_nadp_idh"/>
    <property type="match status" value="1"/>
</dbReference>
<evidence type="ECO:0000313" key="13">
    <source>
        <dbReference type="EMBL" id="MFD0949669.1"/>
    </source>
</evidence>
<dbReference type="PROSITE" id="PS00470">
    <property type="entry name" value="IDH_IMDH"/>
    <property type="match status" value="1"/>
</dbReference>
<evidence type="ECO:0000256" key="4">
    <source>
        <dbReference type="ARBA" id="ARBA00022532"/>
    </source>
</evidence>
<comment type="catalytic activity">
    <reaction evidence="10">
        <text>D-threo-isocitrate + NADP(+) = 2-oxoglutarate + CO2 + NADPH</text>
        <dbReference type="Rhea" id="RHEA:19629"/>
        <dbReference type="ChEBI" id="CHEBI:15562"/>
        <dbReference type="ChEBI" id="CHEBI:16526"/>
        <dbReference type="ChEBI" id="CHEBI:16810"/>
        <dbReference type="ChEBI" id="CHEBI:57783"/>
        <dbReference type="ChEBI" id="CHEBI:58349"/>
        <dbReference type="EC" id="1.1.1.42"/>
    </reaction>
</comment>
<evidence type="ECO:0000256" key="10">
    <source>
        <dbReference type="ARBA" id="ARBA00023554"/>
    </source>
</evidence>
<dbReference type="Pfam" id="PF00180">
    <property type="entry name" value="Iso_dh"/>
    <property type="match status" value="1"/>
</dbReference>
<dbReference type="Gene3D" id="3.40.718.10">
    <property type="entry name" value="Isopropylmalate Dehydrogenase"/>
    <property type="match status" value="1"/>
</dbReference>
<keyword evidence="3 11" id="KW-0329">Glyoxylate bypass</keyword>
<keyword evidence="4 11" id="KW-0816">Tricarboxylic acid cycle</keyword>
<dbReference type="EC" id="1.1.1.42" evidence="11"/>
<evidence type="ECO:0000256" key="9">
    <source>
        <dbReference type="ARBA" id="ARBA00023211"/>
    </source>
</evidence>
<evidence type="ECO:0000256" key="1">
    <source>
        <dbReference type="ARBA" id="ARBA00007769"/>
    </source>
</evidence>
<comment type="cofactor">
    <cofactor evidence="11">
        <name>Mg(2+)</name>
        <dbReference type="ChEBI" id="CHEBI:18420"/>
    </cofactor>
    <cofactor evidence="11">
        <name>Mn(2+)</name>
        <dbReference type="ChEBI" id="CHEBI:29035"/>
    </cofactor>
</comment>